<evidence type="ECO:0000259" key="1">
    <source>
        <dbReference type="Pfam" id="PF08241"/>
    </source>
</evidence>
<organism evidence="2">
    <name type="scientific">viral metagenome</name>
    <dbReference type="NCBI Taxonomy" id="1070528"/>
    <lineage>
        <taxon>unclassified sequences</taxon>
        <taxon>metagenomes</taxon>
        <taxon>organismal metagenomes</taxon>
    </lineage>
</organism>
<dbReference type="SUPFAM" id="SSF53335">
    <property type="entry name" value="S-adenosyl-L-methionine-dependent methyltransferases"/>
    <property type="match status" value="1"/>
</dbReference>
<keyword evidence="2" id="KW-0808">Transferase</keyword>
<dbReference type="Pfam" id="PF08241">
    <property type="entry name" value="Methyltransf_11"/>
    <property type="match status" value="1"/>
</dbReference>
<reference evidence="2" key="1">
    <citation type="submission" date="2020-03" db="EMBL/GenBank/DDBJ databases">
        <title>The deep terrestrial virosphere.</title>
        <authorList>
            <person name="Holmfeldt K."/>
            <person name="Nilsson E."/>
            <person name="Simone D."/>
            <person name="Lopez-Fernandez M."/>
            <person name="Wu X."/>
            <person name="de Brujin I."/>
            <person name="Lundin D."/>
            <person name="Andersson A."/>
            <person name="Bertilsson S."/>
            <person name="Dopson M."/>
        </authorList>
    </citation>
    <scope>NUCLEOTIDE SEQUENCE</scope>
    <source>
        <strain evidence="2">MM415B00781</strain>
    </source>
</reference>
<feature type="domain" description="Methyltransferase type 11" evidence="1">
    <location>
        <begin position="39"/>
        <end position="128"/>
    </location>
</feature>
<dbReference type="GO" id="GO:0008757">
    <property type="term" value="F:S-adenosylmethionine-dependent methyltransferase activity"/>
    <property type="evidence" value="ECO:0007669"/>
    <property type="project" value="InterPro"/>
</dbReference>
<evidence type="ECO:0000313" key="2">
    <source>
        <dbReference type="EMBL" id="QJA62449.1"/>
    </source>
</evidence>
<dbReference type="InterPro" id="IPR013216">
    <property type="entry name" value="Methyltransf_11"/>
</dbReference>
<gene>
    <name evidence="2" type="ORF">MM415B00781_0026</name>
</gene>
<accession>A0A6M3IXP6</accession>
<keyword evidence="2" id="KW-0489">Methyltransferase</keyword>
<proteinExistence type="predicted"/>
<dbReference type="InterPro" id="IPR029063">
    <property type="entry name" value="SAM-dependent_MTases_sf"/>
</dbReference>
<dbReference type="PANTHER" id="PTHR43861">
    <property type="entry name" value="TRANS-ACONITATE 2-METHYLTRANSFERASE-RELATED"/>
    <property type="match status" value="1"/>
</dbReference>
<name>A0A6M3IXP6_9ZZZZ</name>
<dbReference type="CDD" id="cd02440">
    <property type="entry name" value="AdoMet_MTases"/>
    <property type="match status" value="1"/>
</dbReference>
<dbReference type="EMBL" id="MT141471">
    <property type="protein sequence ID" value="QJA62449.1"/>
    <property type="molecule type" value="Genomic_DNA"/>
</dbReference>
<dbReference type="Gene3D" id="3.40.50.150">
    <property type="entry name" value="Vaccinia Virus protein VP39"/>
    <property type="match status" value="1"/>
</dbReference>
<dbReference type="GO" id="GO:0032259">
    <property type="term" value="P:methylation"/>
    <property type="evidence" value="ECO:0007669"/>
    <property type="project" value="UniProtKB-KW"/>
</dbReference>
<dbReference type="AlphaFoldDB" id="A0A6M3IXP6"/>
<protein>
    <submittedName>
        <fullName evidence="2">Putative methyltransferase</fullName>
    </submittedName>
</protein>
<sequence>MGYLSVHFSEEKRPTSTYPRLLCKYHIDRHFKDSYKTILDVGCGKGTHMREFQKLGYDVTGVDRLEEARELSPDLDIRIADLECDPLPFSDNTFDVAFSKSCIEHIHRPDYHVSEIYRILKPGGRLIIEVPDYAHHFNFYSDHTHVTPFVKGSLENILLIHEFKVIEVSSFVQIPFMWKMPWLSFLIYFFRCFPTTERPLKNYFTKWVWLSKSLGLIGVGEK</sequence>